<sequence>MLLFIGFCLLRNFVLEFPKGIDTKIYKNSLDHFNQLDDTKFDQRYYENLSFVPEDGFNVAILYFGGESPLGSSSVLSGSHIELAKRLNAALFGLEHRFFGESQPFNDLSTEHLKYLTIDQAMADLASFISEIIYNHPSRNKNSKIRIGAVGGSYPGALSSWFRLKYPQFAYASWASSAPVLIKNDFREYDEHIAKQLELYSSKCLDHTQQVLDIVKQYAIDQPQKLRKDFGFDETERPDDMIYAVTDVVAAMVQYNSKVHLMETHCKLQEQEPNYNNLVTIVNNISIVMGSTPKDADLMLQTNESLESPYANGRAWSYMTCNEVGWFQTAGGRLRPKSLDIHYFADVCDKLFGLKLPDELEKNNYFGGNDPQQTKVYFLNGDVDPWSTMSVEEPNEGLLRRTIVIANESHCADLYDIRPTDSEVLRKAKESVIDQMYFWLTESNCNGTCVHGRCTINGCICDDKYGGEKCDTEIKSKKSFDIVVICAVSIPVFIFVVVIFTVWLVTKNRQNVVSRPLLTNN</sequence>
<feature type="transmembrane region" description="Helical" evidence="6">
    <location>
        <begin position="482"/>
        <end position="505"/>
    </location>
</feature>
<keyword evidence="4" id="KW-0378">Hydrolase</keyword>
<comment type="caution">
    <text evidence="8">The sequence shown here is derived from an EMBL/GenBank/DDBJ whole genome shotgun (WGS) entry which is preliminary data.</text>
</comment>
<evidence type="ECO:0000256" key="6">
    <source>
        <dbReference type="SAM" id="Phobius"/>
    </source>
</evidence>
<dbReference type="Proteomes" id="UP001470230">
    <property type="component" value="Unassembled WGS sequence"/>
</dbReference>
<reference evidence="8 9" key="1">
    <citation type="submission" date="2024-04" db="EMBL/GenBank/DDBJ databases">
        <title>Tritrichomonas musculus Genome.</title>
        <authorList>
            <person name="Alves-Ferreira E."/>
            <person name="Grigg M."/>
            <person name="Lorenzi H."/>
            <person name="Galac M."/>
        </authorList>
    </citation>
    <scope>NUCLEOTIDE SEQUENCE [LARGE SCALE GENOMIC DNA]</scope>
    <source>
        <strain evidence="8 9">EAF2021</strain>
    </source>
</reference>
<dbReference type="InterPro" id="IPR042269">
    <property type="entry name" value="Ser_carbopepase_S28_SKS"/>
</dbReference>
<evidence type="ECO:0000256" key="3">
    <source>
        <dbReference type="ARBA" id="ARBA00022729"/>
    </source>
</evidence>
<feature type="chain" id="PRO_5045795176" description="Clan SC, family S28, unassigned serine peptidase" evidence="7">
    <location>
        <begin position="17"/>
        <end position="521"/>
    </location>
</feature>
<evidence type="ECO:0000256" key="1">
    <source>
        <dbReference type="ARBA" id="ARBA00011079"/>
    </source>
</evidence>
<keyword evidence="3 7" id="KW-0732">Signal</keyword>
<dbReference type="PANTHER" id="PTHR11010:SF117">
    <property type="entry name" value="SERINE PROTEASE 16"/>
    <property type="match status" value="1"/>
</dbReference>
<keyword evidence="6" id="KW-0472">Membrane</keyword>
<evidence type="ECO:0000256" key="7">
    <source>
        <dbReference type="SAM" id="SignalP"/>
    </source>
</evidence>
<dbReference type="Gene3D" id="1.20.120.980">
    <property type="entry name" value="Serine carboxypeptidase S28, SKS domain"/>
    <property type="match status" value="1"/>
</dbReference>
<dbReference type="InterPro" id="IPR029058">
    <property type="entry name" value="AB_hydrolase_fold"/>
</dbReference>
<proteinExistence type="inferred from homology"/>
<evidence type="ECO:0008006" key="10">
    <source>
        <dbReference type="Google" id="ProtNLM"/>
    </source>
</evidence>
<evidence type="ECO:0000256" key="2">
    <source>
        <dbReference type="ARBA" id="ARBA00022670"/>
    </source>
</evidence>
<keyword evidence="5" id="KW-0325">Glycoprotein</keyword>
<name>A0ABR2JJK8_9EUKA</name>
<protein>
    <recommendedName>
        <fullName evidence="10">Clan SC, family S28, unassigned serine peptidase</fullName>
    </recommendedName>
</protein>
<dbReference type="InterPro" id="IPR008758">
    <property type="entry name" value="Peptidase_S28"/>
</dbReference>
<feature type="signal peptide" evidence="7">
    <location>
        <begin position="1"/>
        <end position="16"/>
    </location>
</feature>
<dbReference type="Pfam" id="PF05577">
    <property type="entry name" value="Peptidase_S28"/>
    <property type="match status" value="1"/>
</dbReference>
<dbReference type="SUPFAM" id="SSF53474">
    <property type="entry name" value="alpha/beta-Hydrolases"/>
    <property type="match status" value="1"/>
</dbReference>
<evidence type="ECO:0000313" key="9">
    <source>
        <dbReference type="Proteomes" id="UP001470230"/>
    </source>
</evidence>
<keyword evidence="2" id="KW-0645">Protease</keyword>
<accession>A0ABR2JJK8</accession>
<comment type="similarity">
    <text evidence="1">Belongs to the peptidase S28 family.</text>
</comment>
<dbReference type="Gene3D" id="3.40.50.1820">
    <property type="entry name" value="alpha/beta hydrolase"/>
    <property type="match status" value="1"/>
</dbReference>
<evidence type="ECO:0000256" key="5">
    <source>
        <dbReference type="ARBA" id="ARBA00023180"/>
    </source>
</evidence>
<keyword evidence="6" id="KW-1133">Transmembrane helix</keyword>
<organism evidence="8 9">
    <name type="scientific">Tritrichomonas musculus</name>
    <dbReference type="NCBI Taxonomy" id="1915356"/>
    <lineage>
        <taxon>Eukaryota</taxon>
        <taxon>Metamonada</taxon>
        <taxon>Parabasalia</taxon>
        <taxon>Tritrichomonadida</taxon>
        <taxon>Tritrichomonadidae</taxon>
        <taxon>Tritrichomonas</taxon>
    </lineage>
</organism>
<dbReference type="EMBL" id="JAPFFF010000011">
    <property type="protein sequence ID" value="KAK8878038.1"/>
    <property type="molecule type" value="Genomic_DNA"/>
</dbReference>
<gene>
    <name evidence="8" type="ORF">M9Y10_004801</name>
</gene>
<dbReference type="PANTHER" id="PTHR11010">
    <property type="entry name" value="PROTEASE S28 PRO-X CARBOXYPEPTIDASE-RELATED"/>
    <property type="match status" value="1"/>
</dbReference>
<keyword evidence="6" id="KW-0812">Transmembrane</keyword>
<evidence type="ECO:0000313" key="8">
    <source>
        <dbReference type="EMBL" id="KAK8878038.1"/>
    </source>
</evidence>
<keyword evidence="9" id="KW-1185">Reference proteome</keyword>
<evidence type="ECO:0000256" key="4">
    <source>
        <dbReference type="ARBA" id="ARBA00022801"/>
    </source>
</evidence>